<accession>A0ABM8YNG6</accession>
<reference evidence="2 3" key="1">
    <citation type="submission" date="2021-10" db="EMBL/GenBank/DDBJ databases">
        <authorList>
            <person name="Criscuolo A."/>
        </authorList>
    </citation>
    <scope>NUCLEOTIDE SEQUENCE [LARGE SCALE GENOMIC DNA]</scope>
    <source>
        <strain evidence="3">CIP 111883</strain>
    </source>
</reference>
<sequence length="96" mass="10942">MTKEKFGIVVFISVLLGIVGFIIIFFSVNFGTTRAESWLRERGGADTEYFHLMINGYITSFLITGIMLFLLSIVVFTISFIQIHTKGFKESLHLEE</sequence>
<keyword evidence="3" id="KW-1185">Reference proteome</keyword>
<protein>
    <submittedName>
        <fullName evidence="2">Uncharacterized protein</fullName>
    </submittedName>
</protein>
<evidence type="ECO:0000313" key="3">
    <source>
        <dbReference type="Proteomes" id="UP000789833"/>
    </source>
</evidence>
<organism evidence="2 3">
    <name type="scientific">Sutcliffiella rhizosphaerae</name>
    <dbReference type="NCBI Taxonomy" id="2880967"/>
    <lineage>
        <taxon>Bacteria</taxon>
        <taxon>Bacillati</taxon>
        <taxon>Bacillota</taxon>
        <taxon>Bacilli</taxon>
        <taxon>Bacillales</taxon>
        <taxon>Bacillaceae</taxon>
        <taxon>Sutcliffiella</taxon>
    </lineage>
</organism>
<evidence type="ECO:0000313" key="2">
    <source>
        <dbReference type="EMBL" id="CAG9621288.1"/>
    </source>
</evidence>
<comment type="caution">
    <text evidence="2">The sequence shown here is derived from an EMBL/GenBank/DDBJ whole genome shotgun (WGS) entry which is preliminary data.</text>
</comment>
<evidence type="ECO:0000256" key="1">
    <source>
        <dbReference type="SAM" id="Phobius"/>
    </source>
</evidence>
<dbReference type="Proteomes" id="UP000789833">
    <property type="component" value="Unassembled WGS sequence"/>
</dbReference>
<feature type="transmembrane region" description="Helical" evidence="1">
    <location>
        <begin position="7"/>
        <end position="28"/>
    </location>
</feature>
<keyword evidence="1" id="KW-0472">Membrane</keyword>
<proteinExistence type="predicted"/>
<feature type="transmembrane region" description="Helical" evidence="1">
    <location>
        <begin position="57"/>
        <end position="81"/>
    </location>
</feature>
<dbReference type="EMBL" id="CAKJTJ010000009">
    <property type="protein sequence ID" value="CAG9621288.1"/>
    <property type="molecule type" value="Genomic_DNA"/>
</dbReference>
<keyword evidence="1" id="KW-0812">Transmembrane</keyword>
<dbReference type="RefSeq" id="WP_230501185.1">
    <property type="nucleotide sequence ID" value="NZ_CAKJTJ010000009.1"/>
</dbReference>
<keyword evidence="1" id="KW-1133">Transmembrane helix</keyword>
<gene>
    <name evidence="2" type="ORF">BACCIP111883_02060</name>
</gene>
<name>A0ABM8YNG6_9BACI</name>